<name>X7F7K1_9RHOB</name>
<evidence type="ECO:0000313" key="3">
    <source>
        <dbReference type="Proteomes" id="UP000023430"/>
    </source>
</evidence>
<dbReference type="OrthoDB" id="7475241at2"/>
<dbReference type="GO" id="GO:0009236">
    <property type="term" value="P:cobalamin biosynthetic process"/>
    <property type="evidence" value="ECO:0007669"/>
    <property type="project" value="InterPro"/>
</dbReference>
<dbReference type="Gene3D" id="3.30.420.180">
    <property type="entry name" value="CobE/GbiG C-terminal domain"/>
    <property type="match status" value="1"/>
</dbReference>
<keyword evidence="2" id="KW-0489">Methyltransferase</keyword>
<accession>X7F7K1</accession>
<reference evidence="2 3" key="1">
    <citation type="submission" date="2014-01" db="EMBL/GenBank/DDBJ databases">
        <title>Roseivivax isoporae LMG 25204 Genome Sequencing.</title>
        <authorList>
            <person name="Lai Q."/>
            <person name="Li G."/>
            <person name="Shao Z."/>
        </authorList>
    </citation>
    <scope>NUCLEOTIDE SEQUENCE [LARGE SCALE GENOMIC DNA]</scope>
    <source>
        <strain evidence="2 3">LMG 25204</strain>
    </source>
</reference>
<evidence type="ECO:0000313" key="2">
    <source>
        <dbReference type="EMBL" id="ETX28041.1"/>
    </source>
</evidence>
<dbReference type="PATRIC" id="fig|1449351.3.peg.2995"/>
<dbReference type="RefSeq" id="WP_043772768.1">
    <property type="nucleotide sequence ID" value="NZ_JAME01000023.1"/>
</dbReference>
<dbReference type="SUPFAM" id="SSF159664">
    <property type="entry name" value="CobE/GbiG C-terminal domain-like"/>
    <property type="match status" value="1"/>
</dbReference>
<dbReference type="STRING" id="1449351.RISW2_09710"/>
<dbReference type="eggNOG" id="ENOG5032Z7J">
    <property type="taxonomic scope" value="Bacteria"/>
</dbReference>
<gene>
    <name evidence="2" type="ORF">RISW2_09710</name>
</gene>
<dbReference type="EMBL" id="JAME01000023">
    <property type="protein sequence ID" value="ETX28041.1"/>
    <property type="molecule type" value="Genomic_DNA"/>
</dbReference>
<dbReference type="InterPro" id="IPR036518">
    <property type="entry name" value="CobE/GbiG_C_sf"/>
</dbReference>
<dbReference type="GO" id="GO:0032259">
    <property type="term" value="P:methylation"/>
    <property type="evidence" value="ECO:0007669"/>
    <property type="project" value="UniProtKB-KW"/>
</dbReference>
<keyword evidence="3" id="KW-1185">Reference proteome</keyword>
<dbReference type="Pfam" id="PF01890">
    <property type="entry name" value="CbiG_C"/>
    <property type="match status" value="1"/>
</dbReference>
<comment type="caution">
    <text evidence="2">The sequence shown here is derived from an EMBL/GenBank/DDBJ whole genome shotgun (WGS) entry which is preliminary data.</text>
</comment>
<dbReference type="AlphaFoldDB" id="X7F7K1"/>
<protein>
    <submittedName>
        <fullName evidence="2">Precorrin methylase</fullName>
    </submittedName>
</protein>
<proteinExistence type="predicted"/>
<organism evidence="2 3">
    <name type="scientific">Roseivivax isoporae LMG 25204</name>
    <dbReference type="NCBI Taxonomy" id="1449351"/>
    <lineage>
        <taxon>Bacteria</taxon>
        <taxon>Pseudomonadati</taxon>
        <taxon>Pseudomonadota</taxon>
        <taxon>Alphaproteobacteria</taxon>
        <taxon>Rhodobacterales</taxon>
        <taxon>Roseobacteraceae</taxon>
        <taxon>Roseivivax</taxon>
    </lineage>
</organism>
<feature type="domain" description="CobE/GbiG C-terminal" evidence="1">
    <location>
        <begin position="2"/>
        <end position="119"/>
    </location>
</feature>
<evidence type="ECO:0000259" key="1">
    <source>
        <dbReference type="Pfam" id="PF01890"/>
    </source>
</evidence>
<dbReference type="Proteomes" id="UP000023430">
    <property type="component" value="Unassembled WGS sequence"/>
</dbReference>
<sequence length="132" mass="12674">MIVAGFGFRGGASEGSLADALAQAERATGARAQALATVADKCEAPAFAALARATGLPARPVDSAALAAQQVPTRSAASIAARGTGSVAEAAALAAAGPGARLLAPRTVSADGAATCALARDGRTAGRMEGSQ</sequence>
<dbReference type="GO" id="GO:0008168">
    <property type="term" value="F:methyltransferase activity"/>
    <property type="evidence" value="ECO:0007669"/>
    <property type="project" value="UniProtKB-KW"/>
</dbReference>
<keyword evidence="2" id="KW-0808">Transferase</keyword>
<dbReference type="InterPro" id="IPR002750">
    <property type="entry name" value="CobE/GbiG_C"/>
</dbReference>